<evidence type="ECO:0000313" key="2">
    <source>
        <dbReference type="EMBL" id="OGY47236.1"/>
    </source>
</evidence>
<evidence type="ECO:0000256" key="1">
    <source>
        <dbReference type="SAM" id="Phobius"/>
    </source>
</evidence>
<gene>
    <name evidence="2" type="ORF">A3J62_03535</name>
</gene>
<dbReference type="AlphaFoldDB" id="A0A1G1Y5Z0"/>
<name>A0A1G1Y5Z0_9BACT</name>
<evidence type="ECO:0000313" key="3">
    <source>
        <dbReference type="Proteomes" id="UP000178747"/>
    </source>
</evidence>
<feature type="transmembrane region" description="Helical" evidence="1">
    <location>
        <begin position="21"/>
        <end position="43"/>
    </location>
</feature>
<comment type="caution">
    <text evidence="2">The sequence shown here is derived from an EMBL/GenBank/DDBJ whole genome shotgun (WGS) entry which is preliminary data.</text>
</comment>
<proteinExistence type="predicted"/>
<dbReference type="EMBL" id="MHIH01000046">
    <property type="protein sequence ID" value="OGY47236.1"/>
    <property type="molecule type" value="Genomic_DNA"/>
</dbReference>
<accession>A0A1G1Y5Z0</accession>
<protein>
    <recommendedName>
        <fullName evidence="4">DUF1648 domain-containing protein</fullName>
    </recommendedName>
</protein>
<sequence>MIIRDREGVIRLYFSDKFIQVNLFLSLLINMALWLVLIGRRSSFSDLIPLHYNIYFGIDLLGYWYEIFLLPIFGLLVLLANFILGLPLFSRERILAYFLIGASSLAQLIFLLAGLAITSIIL</sequence>
<evidence type="ECO:0008006" key="4">
    <source>
        <dbReference type="Google" id="ProtNLM"/>
    </source>
</evidence>
<feature type="transmembrane region" description="Helical" evidence="1">
    <location>
        <begin position="63"/>
        <end position="84"/>
    </location>
</feature>
<keyword evidence="1" id="KW-0472">Membrane</keyword>
<organism evidence="2 3">
    <name type="scientific">Candidatus Buchananbacteria bacterium RIFCSPHIGHO2_02_FULL_38_8</name>
    <dbReference type="NCBI Taxonomy" id="1797538"/>
    <lineage>
        <taxon>Bacteria</taxon>
        <taxon>Candidatus Buchananiibacteriota</taxon>
    </lineage>
</organism>
<dbReference type="Proteomes" id="UP000178747">
    <property type="component" value="Unassembled WGS sequence"/>
</dbReference>
<keyword evidence="1" id="KW-1133">Transmembrane helix</keyword>
<reference evidence="2 3" key="1">
    <citation type="journal article" date="2016" name="Nat. Commun.">
        <title>Thousands of microbial genomes shed light on interconnected biogeochemical processes in an aquifer system.</title>
        <authorList>
            <person name="Anantharaman K."/>
            <person name="Brown C.T."/>
            <person name="Hug L.A."/>
            <person name="Sharon I."/>
            <person name="Castelle C.J."/>
            <person name="Probst A.J."/>
            <person name="Thomas B.C."/>
            <person name="Singh A."/>
            <person name="Wilkins M.J."/>
            <person name="Karaoz U."/>
            <person name="Brodie E.L."/>
            <person name="Williams K.H."/>
            <person name="Hubbard S.S."/>
            <person name="Banfield J.F."/>
        </authorList>
    </citation>
    <scope>NUCLEOTIDE SEQUENCE [LARGE SCALE GENOMIC DNA]</scope>
</reference>
<keyword evidence="1" id="KW-0812">Transmembrane</keyword>
<feature type="transmembrane region" description="Helical" evidence="1">
    <location>
        <begin position="96"/>
        <end position="121"/>
    </location>
</feature>